<name>A0ABW0X8T6_9ACTN</name>
<dbReference type="InterPro" id="IPR011009">
    <property type="entry name" value="Kinase-like_dom_sf"/>
</dbReference>
<evidence type="ECO:0000313" key="4">
    <source>
        <dbReference type="Proteomes" id="UP001595975"/>
    </source>
</evidence>
<reference evidence="4" key="1">
    <citation type="journal article" date="2019" name="Int. J. Syst. Evol. Microbiol.">
        <title>The Global Catalogue of Microorganisms (GCM) 10K type strain sequencing project: providing services to taxonomists for standard genome sequencing and annotation.</title>
        <authorList>
            <consortium name="The Broad Institute Genomics Platform"/>
            <consortium name="The Broad Institute Genome Sequencing Center for Infectious Disease"/>
            <person name="Wu L."/>
            <person name="Ma J."/>
        </authorList>
    </citation>
    <scope>NUCLEOTIDE SEQUENCE [LARGE SCALE GENOMIC DNA]</scope>
    <source>
        <strain evidence="4">CGMCC 4.1437</strain>
    </source>
</reference>
<protein>
    <submittedName>
        <fullName evidence="3">Aminoglycoside phosphotransferase family protein</fullName>
        <ecNumber evidence="3">2.7.1.-</ecNumber>
    </submittedName>
</protein>
<dbReference type="InterPro" id="IPR002575">
    <property type="entry name" value="Aminoglycoside_PTrfase"/>
</dbReference>
<evidence type="ECO:0000256" key="1">
    <source>
        <dbReference type="SAM" id="MobiDB-lite"/>
    </source>
</evidence>
<dbReference type="RefSeq" id="WP_380226636.1">
    <property type="nucleotide sequence ID" value="NZ_JBHSOF010000022.1"/>
</dbReference>
<dbReference type="Gene3D" id="3.90.1200.10">
    <property type="match status" value="1"/>
</dbReference>
<dbReference type="Pfam" id="PF01636">
    <property type="entry name" value="APH"/>
    <property type="match status" value="1"/>
</dbReference>
<comment type="caution">
    <text evidence="3">The sequence shown here is derived from an EMBL/GenBank/DDBJ whole genome shotgun (WGS) entry which is preliminary data.</text>
</comment>
<dbReference type="EMBL" id="JBHSOF010000022">
    <property type="protein sequence ID" value="MFC5664945.1"/>
    <property type="molecule type" value="Genomic_DNA"/>
</dbReference>
<sequence length="343" mass="37924">MTDATLPPELRSWVAGHLPALDQVDDFSWPRSSSRVWRVGVGGSEAFVKVSPSDRTFRREVAGYAYTRRILTRRQAPRLLACDPDLRAILTTALPGSVVRGLPLDRNVELRLHEDAGRLLRHWHDRSDSGAEEDRAAVRSVMQAYAREAADCRVSLVGHLSPDVLALVEAAAAEIPGLAERLPLVFLHGDYATRNWLYDAESGGHALIDFEAARYGLVVEEFVWLNGALWPERTDLHDAFFTGYGHPPQPAEARLLRLLTVRLGASYLLNGLLQGREDLQARGRLALDRMAALADAETVGRFAESTLPSILDHQGEQGSAQPIRRSEAHSLQPVTSPWPGFSH</sequence>
<feature type="region of interest" description="Disordered" evidence="1">
    <location>
        <begin position="313"/>
        <end position="343"/>
    </location>
</feature>
<dbReference type="EC" id="2.7.1.-" evidence="3"/>
<proteinExistence type="predicted"/>
<gene>
    <name evidence="3" type="ORF">ACFP3U_18385</name>
</gene>
<dbReference type="Proteomes" id="UP001595975">
    <property type="component" value="Unassembled WGS sequence"/>
</dbReference>
<evidence type="ECO:0000259" key="2">
    <source>
        <dbReference type="Pfam" id="PF01636"/>
    </source>
</evidence>
<organism evidence="3 4">
    <name type="scientific">Kitasatospora misakiensis</name>
    <dbReference type="NCBI Taxonomy" id="67330"/>
    <lineage>
        <taxon>Bacteria</taxon>
        <taxon>Bacillati</taxon>
        <taxon>Actinomycetota</taxon>
        <taxon>Actinomycetes</taxon>
        <taxon>Kitasatosporales</taxon>
        <taxon>Streptomycetaceae</taxon>
        <taxon>Kitasatospora</taxon>
    </lineage>
</organism>
<dbReference type="GO" id="GO:0016740">
    <property type="term" value="F:transferase activity"/>
    <property type="evidence" value="ECO:0007669"/>
    <property type="project" value="UniProtKB-KW"/>
</dbReference>
<dbReference type="SUPFAM" id="SSF56112">
    <property type="entry name" value="Protein kinase-like (PK-like)"/>
    <property type="match status" value="1"/>
</dbReference>
<evidence type="ECO:0000313" key="3">
    <source>
        <dbReference type="EMBL" id="MFC5664945.1"/>
    </source>
</evidence>
<keyword evidence="3" id="KW-0808">Transferase</keyword>
<keyword evidence="4" id="KW-1185">Reference proteome</keyword>
<accession>A0ABW0X8T6</accession>
<feature type="domain" description="Aminoglycoside phosphotransferase" evidence="2">
    <location>
        <begin position="33"/>
        <end position="255"/>
    </location>
</feature>